<feature type="region of interest" description="Disordered" evidence="1">
    <location>
        <begin position="1"/>
        <end position="54"/>
    </location>
</feature>
<dbReference type="AlphaFoldDB" id="A0A843VA65"/>
<feature type="region of interest" description="Disordered" evidence="1">
    <location>
        <begin position="193"/>
        <end position="236"/>
    </location>
</feature>
<feature type="compositionally biased region" description="Polar residues" evidence="1">
    <location>
        <begin position="30"/>
        <end position="43"/>
    </location>
</feature>
<evidence type="ECO:0000313" key="3">
    <source>
        <dbReference type="Proteomes" id="UP000652761"/>
    </source>
</evidence>
<organism evidence="2 3">
    <name type="scientific">Colocasia esculenta</name>
    <name type="common">Wild taro</name>
    <name type="synonym">Arum esculentum</name>
    <dbReference type="NCBI Taxonomy" id="4460"/>
    <lineage>
        <taxon>Eukaryota</taxon>
        <taxon>Viridiplantae</taxon>
        <taxon>Streptophyta</taxon>
        <taxon>Embryophyta</taxon>
        <taxon>Tracheophyta</taxon>
        <taxon>Spermatophyta</taxon>
        <taxon>Magnoliopsida</taxon>
        <taxon>Liliopsida</taxon>
        <taxon>Araceae</taxon>
        <taxon>Aroideae</taxon>
        <taxon>Colocasieae</taxon>
        <taxon>Colocasia</taxon>
    </lineage>
</organism>
<feature type="compositionally biased region" description="Basic and acidic residues" evidence="1">
    <location>
        <begin position="1"/>
        <end position="10"/>
    </location>
</feature>
<name>A0A843VA65_COLES</name>
<keyword evidence="3" id="KW-1185">Reference proteome</keyword>
<feature type="compositionally biased region" description="Low complexity" evidence="1">
    <location>
        <begin position="206"/>
        <end position="218"/>
    </location>
</feature>
<dbReference type="EMBL" id="NMUH01001056">
    <property type="protein sequence ID" value="MQL88439.1"/>
    <property type="molecule type" value="Genomic_DNA"/>
</dbReference>
<sequence length="314" mass="34124">MEQYLEEKKASQKRPAAPFQRQDRKKAAFQSPQRPVTSGSSQIEQRRPCPTQGRCYEASPVIFSGFRLLAASAAREPREDDARSVGVPSVRRKIEATPWSPHPFGRPKGRSEESIISTSRRYPITSPPGGVGSVCELSSQMNWSRIGCPRRDSLNASHRIDAFCFSMCLLSRSSGRNLVVYRVSVKRCDNVGRDYGLTEEPAGDGSSRPSRPVAPSPVTGDDVGPTEAEAVPPAMSASHADVQAVVPTLSAPVPSQVPAAAPVALATAIEHAAPRMTKVDHYSAKSMPAPTNLLLAEPRWRSDLQEMNRKIEAL</sequence>
<proteinExistence type="predicted"/>
<reference evidence="2" key="1">
    <citation type="submission" date="2017-07" db="EMBL/GenBank/DDBJ databases">
        <title>Taro Niue Genome Assembly and Annotation.</title>
        <authorList>
            <person name="Atibalentja N."/>
            <person name="Keating K."/>
            <person name="Fields C.J."/>
        </authorList>
    </citation>
    <scope>NUCLEOTIDE SEQUENCE</scope>
    <source>
        <strain evidence="2">Niue_2</strain>
        <tissue evidence="2">Leaf</tissue>
    </source>
</reference>
<protein>
    <submittedName>
        <fullName evidence="2">Uncharacterized protein</fullName>
    </submittedName>
</protein>
<accession>A0A843VA65</accession>
<evidence type="ECO:0000313" key="2">
    <source>
        <dbReference type="EMBL" id="MQL88439.1"/>
    </source>
</evidence>
<dbReference type="Proteomes" id="UP000652761">
    <property type="component" value="Unassembled WGS sequence"/>
</dbReference>
<comment type="caution">
    <text evidence="2">The sequence shown here is derived from an EMBL/GenBank/DDBJ whole genome shotgun (WGS) entry which is preliminary data.</text>
</comment>
<evidence type="ECO:0000256" key="1">
    <source>
        <dbReference type="SAM" id="MobiDB-lite"/>
    </source>
</evidence>
<gene>
    <name evidence="2" type="ORF">Taro_020999</name>
</gene>
<feature type="region of interest" description="Disordered" evidence="1">
    <location>
        <begin position="97"/>
        <end position="128"/>
    </location>
</feature>